<evidence type="ECO:0000313" key="3">
    <source>
        <dbReference type="Proteomes" id="UP000235584"/>
    </source>
</evidence>
<dbReference type="Gene3D" id="1.10.260.40">
    <property type="entry name" value="lambda repressor-like DNA-binding domains"/>
    <property type="match status" value="1"/>
</dbReference>
<dbReference type="RefSeq" id="WP_102244665.1">
    <property type="nucleotide sequence ID" value="NZ_CP025704.1"/>
</dbReference>
<evidence type="ECO:0000256" key="1">
    <source>
        <dbReference type="ARBA" id="ARBA00023125"/>
    </source>
</evidence>
<protein>
    <submittedName>
        <fullName evidence="2">XRE family transcriptional regulator</fullName>
    </submittedName>
</protein>
<dbReference type="KEGG" id="bsto:C0V70_14925"/>
<keyword evidence="3" id="KW-1185">Reference proteome</keyword>
<dbReference type="Proteomes" id="UP000235584">
    <property type="component" value="Chromosome"/>
</dbReference>
<name>A0A2K9NX73_BACTC</name>
<dbReference type="PANTHER" id="PTHR46558">
    <property type="entry name" value="TRACRIPTIONAL REGULATORY PROTEIN-RELATED-RELATED"/>
    <property type="match status" value="1"/>
</dbReference>
<dbReference type="PANTHER" id="PTHR46558:SF4">
    <property type="entry name" value="DNA-BIDING PHAGE PROTEIN"/>
    <property type="match status" value="1"/>
</dbReference>
<dbReference type="EMBL" id="CP025704">
    <property type="protein sequence ID" value="AUN99374.1"/>
    <property type="molecule type" value="Genomic_DNA"/>
</dbReference>
<keyword evidence="1" id="KW-0238">DNA-binding</keyword>
<dbReference type="CDD" id="cd00093">
    <property type="entry name" value="HTH_XRE"/>
    <property type="match status" value="1"/>
</dbReference>
<dbReference type="GO" id="GO:0003677">
    <property type="term" value="F:DNA binding"/>
    <property type="evidence" value="ECO:0007669"/>
    <property type="project" value="UniProtKB-KW"/>
</dbReference>
<dbReference type="SMART" id="SM00530">
    <property type="entry name" value="HTH_XRE"/>
    <property type="match status" value="1"/>
</dbReference>
<organism evidence="2 3">
    <name type="scientific">Bacteriovorax stolpii</name>
    <name type="common">Bdellovibrio stolpii</name>
    <dbReference type="NCBI Taxonomy" id="960"/>
    <lineage>
        <taxon>Bacteria</taxon>
        <taxon>Pseudomonadati</taxon>
        <taxon>Bdellovibrionota</taxon>
        <taxon>Bacteriovoracia</taxon>
        <taxon>Bacteriovoracales</taxon>
        <taxon>Bacteriovoracaceae</taxon>
        <taxon>Bacteriovorax</taxon>
    </lineage>
</organism>
<reference evidence="2 3" key="1">
    <citation type="submission" date="2018-01" db="EMBL/GenBank/DDBJ databases">
        <title>Complete genome sequence of Bacteriovorax stolpii DSM12778.</title>
        <authorList>
            <person name="Tang B."/>
            <person name="Chang J."/>
        </authorList>
    </citation>
    <scope>NUCLEOTIDE SEQUENCE [LARGE SCALE GENOMIC DNA]</scope>
    <source>
        <strain evidence="2 3">DSM 12778</strain>
    </source>
</reference>
<dbReference type="PROSITE" id="PS50943">
    <property type="entry name" value="HTH_CROC1"/>
    <property type="match status" value="1"/>
</dbReference>
<proteinExistence type="predicted"/>
<dbReference type="InterPro" id="IPR001387">
    <property type="entry name" value="Cro/C1-type_HTH"/>
</dbReference>
<dbReference type="InterPro" id="IPR010982">
    <property type="entry name" value="Lambda_DNA-bd_dom_sf"/>
</dbReference>
<evidence type="ECO:0000313" key="2">
    <source>
        <dbReference type="EMBL" id="AUN99374.1"/>
    </source>
</evidence>
<sequence length="104" mass="11955">MAKKVRTTKTKRDPKRIRENLGTFLKDKRLKKGYSQADFAAKLGYASPQFVSDWERGVSSPPMKKLPEIASELNVKIDVLFELLVDLATNQLRENLNEEFKKIS</sequence>
<dbReference type="AlphaFoldDB" id="A0A2K9NX73"/>
<dbReference type="SUPFAM" id="SSF47413">
    <property type="entry name" value="lambda repressor-like DNA-binding domains"/>
    <property type="match status" value="1"/>
</dbReference>
<dbReference type="OrthoDB" id="5296175at2"/>
<gene>
    <name evidence="2" type="ORF">C0V70_14925</name>
</gene>
<accession>A0A2K9NX73</accession>
<dbReference type="Pfam" id="PF01381">
    <property type="entry name" value="HTH_3"/>
    <property type="match status" value="1"/>
</dbReference>